<evidence type="ECO:0000313" key="2">
    <source>
        <dbReference type="EMBL" id="SEQ84033.1"/>
    </source>
</evidence>
<gene>
    <name evidence="2" type="ORF">SAMN05216481_1173</name>
</gene>
<sequence>MRGPFSDSGVRRIIAAVVLVIAGFVLEKVWPFGIGAWFLITAGLLEMIYRP</sequence>
<name>A0A1H9JB71_9ACTN</name>
<evidence type="ECO:0000256" key="1">
    <source>
        <dbReference type="SAM" id="Phobius"/>
    </source>
</evidence>
<dbReference type="AlphaFoldDB" id="A0A1H9JB71"/>
<dbReference type="RefSeq" id="WP_177214104.1">
    <property type="nucleotide sequence ID" value="NZ_FOET01000017.1"/>
</dbReference>
<keyword evidence="1" id="KW-1133">Transmembrane helix</keyword>
<evidence type="ECO:0008006" key="4">
    <source>
        <dbReference type="Google" id="ProtNLM"/>
    </source>
</evidence>
<feature type="transmembrane region" description="Helical" evidence="1">
    <location>
        <begin position="9"/>
        <end position="26"/>
    </location>
</feature>
<dbReference type="EMBL" id="FOET01000017">
    <property type="protein sequence ID" value="SEQ84033.1"/>
    <property type="molecule type" value="Genomic_DNA"/>
</dbReference>
<keyword evidence="1" id="KW-0812">Transmembrane</keyword>
<organism evidence="2 3">
    <name type="scientific">Streptomyces radiopugnans</name>
    <dbReference type="NCBI Taxonomy" id="403935"/>
    <lineage>
        <taxon>Bacteria</taxon>
        <taxon>Bacillati</taxon>
        <taxon>Actinomycetota</taxon>
        <taxon>Actinomycetes</taxon>
        <taxon>Kitasatosporales</taxon>
        <taxon>Streptomycetaceae</taxon>
        <taxon>Streptomyces</taxon>
    </lineage>
</organism>
<protein>
    <recommendedName>
        <fullName evidence="4">DUF2892 domain-containing protein</fullName>
    </recommendedName>
</protein>
<reference evidence="3" key="1">
    <citation type="submission" date="2016-10" db="EMBL/GenBank/DDBJ databases">
        <authorList>
            <person name="Varghese N."/>
            <person name="Submissions S."/>
        </authorList>
    </citation>
    <scope>NUCLEOTIDE SEQUENCE [LARGE SCALE GENOMIC DNA]</scope>
    <source>
        <strain evidence="3">CGMCC 4.3519</strain>
    </source>
</reference>
<dbReference type="Proteomes" id="UP000199055">
    <property type="component" value="Unassembled WGS sequence"/>
</dbReference>
<proteinExistence type="predicted"/>
<accession>A0A1H9JB71</accession>
<keyword evidence="3" id="KW-1185">Reference proteome</keyword>
<keyword evidence="1" id="KW-0472">Membrane</keyword>
<evidence type="ECO:0000313" key="3">
    <source>
        <dbReference type="Proteomes" id="UP000199055"/>
    </source>
</evidence>